<sequence length="252" mass="29112">MMISIITATYNSAETINDTIKSVLCQTNKDFEYIIVDGGSTDETIDIVKSYESEFSGRLKWVSEKDKGIYDAMNKGIKMASGDIIGILNSDDFYTDEDVLQTVADNFLNHSVDAIYGDIHFVHEGNLGKCVRYYSSKMFSPFWLRFGFMPAHPSFYCKREVFDKSGLYRLDYKIGSDYEMMVRLFRKHKISSRYVPKDFVTMRTGGASNSNLNSRLTLIKENVRACRDNGIYTNQLFVCLKFLYKIFEFRVF</sequence>
<dbReference type="PANTHER" id="PTHR22916">
    <property type="entry name" value="GLYCOSYLTRANSFERASE"/>
    <property type="match status" value="1"/>
</dbReference>
<dbReference type="SUPFAM" id="SSF53448">
    <property type="entry name" value="Nucleotide-diphospho-sugar transferases"/>
    <property type="match status" value="1"/>
</dbReference>
<proteinExistence type="predicted"/>
<dbReference type="Proteomes" id="UP000286113">
    <property type="component" value="Unassembled WGS sequence"/>
</dbReference>
<dbReference type="PANTHER" id="PTHR22916:SF3">
    <property type="entry name" value="UDP-GLCNAC:BETAGAL BETA-1,3-N-ACETYLGLUCOSAMINYLTRANSFERASE-LIKE PROTEIN 1"/>
    <property type="match status" value="1"/>
</dbReference>
<dbReference type="Pfam" id="PF00535">
    <property type="entry name" value="Glycos_transf_2"/>
    <property type="match status" value="1"/>
</dbReference>
<protein>
    <submittedName>
        <fullName evidence="2">Glycosyltransferase</fullName>
    </submittedName>
</protein>
<evidence type="ECO:0000259" key="1">
    <source>
        <dbReference type="Pfam" id="PF00535"/>
    </source>
</evidence>
<dbReference type="InterPro" id="IPR001173">
    <property type="entry name" value="Glyco_trans_2-like"/>
</dbReference>
<dbReference type="EMBL" id="QRVN01000014">
    <property type="protein sequence ID" value="RGS47069.1"/>
    <property type="molecule type" value="Genomic_DNA"/>
</dbReference>
<dbReference type="GO" id="GO:0016758">
    <property type="term" value="F:hexosyltransferase activity"/>
    <property type="evidence" value="ECO:0007669"/>
    <property type="project" value="UniProtKB-ARBA"/>
</dbReference>
<evidence type="ECO:0000313" key="2">
    <source>
        <dbReference type="EMBL" id="RGS47069.1"/>
    </source>
</evidence>
<dbReference type="AlphaFoldDB" id="A0AA92TLJ5"/>
<name>A0AA92TLJ5_9BACT</name>
<gene>
    <name evidence="2" type="ORF">DWX90_08135</name>
</gene>
<accession>A0AA92TLJ5</accession>
<feature type="domain" description="Glycosyltransferase 2-like" evidence="1">
    <location>
        <begin position="4"/>
        <end position="124"/>
    </location>
</feature>
<evidence type="ECO:0000313" key="3">
    <source>
        <dbReference type="Proteomes" id="UP000286113"/>
    </source>
</evidence>
<organism evidence="2 3">
    <name type="scientific">Segatella copri</name>
    <dbReference type="NCBI Taxonomy" id="165179"/>
    <lineage>
        <taxon>Bacteria</taxon>
        <taxon>Pseudomonadati</taxon>
        <taxon>Bacteroidota</taxon>
        <taxon>Bacteroidia</taxon>
        <taxon>Bacteroidales</taxon>
        <taxon>Prevotellaceae</taxon>
        <taxon>Segatella</taxon>
    </lineage>
</organism>
<reference evidence="2 3" key="1">
    <citation type="submission" date="2018-08" db="EMBL/GenBank/DDBJ databases">
        <title>A genome reference for cultivated species of the human gut microbiota.</title>
        <authorList>
            <person name="Zou Y."/>
            <person name="Xue W."/>
            <person name="Luo G."/>
        </authorList>
    </citation>
    <scope>NUCLEOTIDE SEQUENCE [LARGE SCALE GENOMIC DNA]</scope>
    <source>
        <strain evidence="2 3">AF22-1</strain>
    </source>
</reference>
<comment type="caution">
    <text evidence="2">The sequence shown here is derived from an EMBL/GenBank/DDBJ whole genome shotgun (WGS) entry which is preliminary data.</text>
</comment>
<dbReference type="InterPro" id="IPR029044">
    <property type="entry name" value="Nucleotide-diphossugar_trans"/>
</dbReference>
<dbReference type="Gene3D" id="3.90.550.10">
    <property type="entry name" value="Spore Coat Polysaccharide Biosynthesis Protein SpsA, Chain A"/>
    <property type="match status" value="1"/>
</dbReference>
<dbReference type="CDD" id="cd06433">
    <property type="entry name" value="GT_2_WfgS_like"/>
    <property type="match status" value="1"/>
</dbReference>